<dbReference type="AlphaFoldDB" id="A0A2T3MVJ2"/>
<protein>
    <recommendedName>
        <fullName evidence="1">NAD-dependent epimerase/dehydratase domain-containing protein</fullName>
    </recommendedName>
</protein>
<feature type="domain" description="NAD-dependent epimerase/dehydratase" evidence="1">
    <location>
        <begin position="5"/>
        <end position="217"/>
    </location>
</feature>
<evidence type="ECO:0000313" key="3">
    <source>
        <dbReference type="Proteomes" id="UP000240904"/>
    </source>
</evidence>
<comment type="caution">
    <text evidence="2">The sequence shown here is derived from an EMBL/GenBank/DDBJ whole genome shotgun (WGS) entry which is preliminary data.</text>
</comment>
<dbReference type="OrthoDB" id="9801056at2"/>
<dbReference type="Proteomes" id="UP000240904">
    <property type="component" value="Unassembled WGS sequence"/>
</dbReference>
<accession>A0A2T3MVJ2</accession>
<gene>
    <name evidence="2" type="ORF">C9I89_16005</name>
</gene>
<dbReference type="InterPro" id="IPR001509">
    <property type="entry name" value="Epimerase_deHydtase"/>
</dbReference>
<name>A0A2T3MVJ2_9GAMM</name>
<reference evidence="2 3" key="1">
    <citation type="submission" date="2018-03" db="EMBL/GenBank/DDBJ databases">
        <title>Whole genome sequencing of Histamine producing bacteria.</title>
        <authorList>
            <person name="Butler K."/>
        </authorList>
    </citation>
    <scope>NUCLEOTIDE SEQUENCE [LARGE SCALE GENOMIC DNA]</scope>
    <source>
        <strain evidence="2 3">DSM 16190</strain>
    </source>
</reference>
<dbReference type="PANTHER" id="PTHR43245">
    <property type="entry name" value="BIFUNCTIONAL POLYMYXIN RESISTANCE PROTEIN ARNA"/>
    <property type="match status" value="1"/>
</dbReference>
<dbReference type="Gene3D" id="3.40.50.720">
    <property type="entry name" value="NAD(P)-binding Rossmann-like Domain"/>
    <property type="match status" value="1"/>
</dbReference>
<sequence>MRLAITGTSGFVGTHLLQKLAQHSIVQLKHKQIMNNASGTPEQLLHALLHETEACIHLAGRAHIMKDSGDNPYQAYLEANVTYTKLLAEAAVSAGVKRFIYISSIKVNGEGTFGTPFTADDRPNPQDDYGKTKLLAEQALLELHEQGKIEVVIIRPPLIYGPDVKGNLATLSKAIEKRIPLPLTGIKDNKRNLVALDNLCDLIEACLVHPNAAGEIFLVSDDQTISTSQLCELIAQGKNTRLIGLPIPVALLKFASKLTGKTAAVSRLIGDLEVDITKNKELLDWQPIDTTEKLLPKAFL</sequence>
<dbReference type="PANTHER" id="PTHR43245:SF58">
    <property type="entry name" value="BLL5923 PROTEIN"/>
    <property type="match status" value="1"/>
</dbReference>
<dbReference type="Pfam" id="PF01370">
    <property type="entry name" value="Epimerase"/>
    <property type="match status" value="1"/>
</dbReference>
<dbReference type="SUPFAM" id="SSF51735">
    <property type="entry name" value="NAD(P)-binding Rossmann-fold domains"/>
    <property type="match status" value="1"/>
</dbReference>
<dbReference type="InterPro" id="IPR050177">
    <property type="entry name" value="Lipid_A_modif_metabolic_enz"/>
</dbReference>
<keyword evidence="3" id="KW-1185">Reference proteome</keyword>
<evidence type="ECO:0000313" key="2">
    <source>
        <dbReference type="EMBL" id="PSW03948.1"/>
    </source>
</evidence>
<evidence type="ECO:0000259" key="1">
    <source>
        <dbReference type="Pfam" id="PF01370"/>
    </source>
</evidence>
<dbReference type="InterPro" id="IPR036291">
    <property type="entry name" value="NAD(P)-bd_dom_sf"/>
</dbReference>
<proteinExistence type="predicted"/>
<organism evidence="2 3">
    <name type="scientific">Photobacterium lipolyticum</name>
    <dbReference type="NCBI Taxonomy" id="266810"/>
    <lineage>
        <taxon>Bacteria</taxon>
        <taxon>Pseudomonadati</taxon>
        <taxon>Pseudomonadota</taxon>
        <taxon>Gammaproteobacteria</taxon>
        <taxon>Vibrionales</taxon>
        <taxon>Vibrionaceae</taxon>
        <taxon>Photobacterium</taxon>
    </lineage>
</organism>
<dbReference type="EMBL" id="PYMC01000012">
    <property type="protein sequence ID" value="PSW03948.1"/>
    <property type="molecule type" value="Genomic_DNA"/>
</dbReference>